<keyword evidence="8" id="KW-1185">Reference proteome</keyword>
<dbReference type="InterPro" id="IPR026780">
    <property type="entry name" value="PNRC1/2"/>
</dbReference>
<evidence type="ECO:0000256" key="1">
    <source>
        <dbReference type="ARBA" id="ARBA00004123"/>
    </source>
</evidence>
<evidence type="ECO:0000256" key="3">
    <source>
        <dbReference type="ARBA" id="ARBA00023159"/>
    </source>
</evidence>
<accession>A0ABD1J467</accession>
<feature type="compositionally biased region" description="Polar residues" evidence="6">
    <location>
        <begin position="111"/>
        <end position="125"/>
    </location>
</feature>
<keyword evidence="2" id="KW-0805">Transcription regulation</keyword>
<organism evidence="7 8">
    <name type="scientific">Coilia grayii</name>
    <name type="common">Gray's grenadier anchovy</name>
    <dbReference type="NCBI Taxonomy" id="363190"/>
    <lineage>
        <taxon>Eukaryota</taxon>
        <taxon>Metazoa</taxon>
        <taxon>Chordata</taxon>
        <taxon>Craniata</taxon>
        <taxon>Vertebrata</taxon>
        <taxon>Euteleostomi</taxon>
        <taxon>Actinopterygii</taxon>
        <taxon>Neopterygii</taxon>
        <taxon>Teleostei</taxon>
        <taxon>Clupei</taxon>
        <taxon>Clupeiformes</taxon>
        <taxon>Clupeoidei</taxon>
        <taxon>Engraulidae</taxon>
        <taxon>Coilinae</taxon>
        <taxon>Coilia</taxon>
    </lineage>
</organism>
<evidence type="ECO:0000313" key="8">
    <source>
        <dbReference type="Proteomes" id="UP001591681"/>
    </source>
</evidence>
<dbReference type="InterPro" id="IPR028322">
    <property type="entry name" value="PNRC-like_rgn"/>
</dbReference>
<feature type="compositionally biased region" description="Low complexity" evidence="6">
    <location>
        <begin position="62"/>
        <end position="74"/>
    </location>
</feature>
<reference evidence="7 8" key="1">
    <citation type="submission" date="2024-09" db="EMBL/GenBank/DDBJ databases">
        <title>A chromosome-level genome assembly of Gray's grenadier anchovy, Coilia grayii.</title>
        <authorList>
            <person name="Fu Z."/>
        </authorList>
    </citation>
    <scope>NUCLEOTIDE SEQUENCE [LARGE SCALE GENOMIC DNA]</scope>
    <source>
        <strain evidence="7">G4</strain>
        <tissue evidence="7">Muscle</tissue>
    </source>
</reference>
<evidence type="ECO:0000256" key="6">
    <source>
        <dbReference type="SAM" id="MobiDB-lite"/>
    </source>
</evidence>
<gene>
    <name evidence="7" type="ORF">ACEWY4_021783</name>
</gene>
<feature type="compositionally biased region" description="Pro residues" evidence="6">
    <location>
        <begin position="242"/>
        <end position="252"/>
    </location>
</feature>
<protein>
    <recommendedName>
        <fullName evidence="9">Proline-rich nuclear receptor coactivator 1</fullName>
    </recommendedName>
</protein>
<keyword evidence="4" id="KW-0804">Transcription</keyword>
<keyword evidence="3" id="KW-0010">Activator</keyword>
<feature type="region of interest" description="Disordered" evidence="6">
    <location>
        <begin position="233"/>
        <end position="257"/>
    </location>
</feature>
<dbReference type="GO" id="GO:0005634">
    <property type="term" value="C:nucleus"/>
    <property type="evidence" value="ECO:0007669"/>
    <property type="project" value="UniProtKB-SubCell"/>
</dbReference>
<dbReference type="Pfam" id="PF15365">
    <property type="entry name" value="PNRC"/>
    <property type="match status" value="1"/>
</dbReference>
<dbReference type="PANTHER" id="PTHR15405">
    <property type="entry name" value="PROLINE-RICH NUCLEAR RECEPTOR COACTIVATOR"/>
    <property type="match status" value="1"/>
</dbReference>
<feature type="compositionally biased region" description="Polar residues" evidence="6">
    <location>
        <begin position="146"/>
        <end position="169"/>
    </location>
</feature>
<evidence type="ECO:0000256" key="2">
    <source>
        <dbReference type="ARBA" id="ARBA00023015"/>
    </source>
</evidence>
<dbReference type="EMBL" id="JBHFQA010000019">
    <property type="protein sequence ID" value="KAL2081965.1"/>
    <property type="molecule type" value="Genomic_DNA"/>
</dbReference>
<evidence type="ECO:0000256" key="4">
    <source>
        <dbReference type="ARBA" id="ARBA00023163"/>
    </source>
</evidence>
<comment type="caution">
    <text evidence="7">The sequence shown here is derived from an EMBL/GenBank/DDBJ whole genome shotgun (WGS) entry which is preliminary data.</text>
</comment>
<feature type="region of interest" description="Disordered" evidence="6">
    <location>
        <begin position="51"/>
        <end position="201"/>
    </location>
</feature>
<dbReference type="GO" id="GO:0016071">
    <property type="term" value="P:mRNA metabolic process"/>
    <property type="evidence" value="ECO:0007669"/>
    <property type="project" value="UniProtKB-ARBA"/>
</dbReference>
<evidence type="ECO:0008006" key="9">
    <source>
        <dbReference type="Google" id="ProtNLM"/>
    </source>
</evidence>
<keyword evidence="5" id="KW-0539">Nucleus</keyword>
<comment type="subcellular location">
    <subcellularLocation>
        <location evidence="1">Nucleus</location>
    </subcellularLocation>
</comment>
<evidence type="ECO:0000313" key="7">
    <source>
        <dbReference type="EMBL" id="KAL2081965.1"/>
    </source>
</evidence>
<dbReference type="AlphaFoldDB" id="A0ABD1J467"/>
<feature type="compositionally biased region" description="Basic and acidic residues" evidence="6">
    <location>
        <begin position="130"/>
        <end position="144"/>
    </location>
</feature>
<feature type="compositionally biased region" description="Low complexity" evidence="6">
    <location>
        <begin position="173"/>
        <end position="182"/>
    </location>
</feature>
<evidence type="ECO:0000256" key="5">
    <source>
        <dbReference type="ARBA" id="ARBA00023242"/>
    </source>
</evidence>
<name>A0ABD1J467_9TELE</name>
<sequence>MYPHLLSTDDIATMHAESVSHHVEANFDNLENNKPTITTGTNTKTRHALFKKGSRGVRSPASNNQNSNQRSQQQHQKHGLLRISNPVRLSDINNNAITARPKSPLQPNAEVVTNKSQAAVTSTHQIKVGSKKELLKSKTGRPERASQLSNQTNHGPSKCEQTPQNVTNRAQKSKCSSAAVKASSKKSENSRQRLQSGCKEVKKPLSPADNIRLLNLCQSACVLEDSPKDGEKVYAGAKFSEPPSPSVLPKPPSHWVGDGTPQCRSDGREQMTSHLKSLLKVPDKVKNQS</sequence>
<proteinExistence type="predicted"/>
<dbReference type="Proteomes" id="UP001591681">
    <property type="component" value="Unassembled WGS sequence"/>
</dbReference>